<sequence length="95" mass="10779">MSIGAPSSFHSTCGKLKSPIRMIPEYFPLLSKFEVDSSEVDMAISESLGQLVSFCGGGLYMQPTSSVFWSRSSYFNWSRCIIRMDERNITHRRVC</sequence>
<comment type="caution">
    <text evidence="1">The sequence shown here is derived from an EMBL/GenBank/DDBJ whole genome shotgun (WGS) entry which is preliminary data.</text>
</comment>
<evidence type="ECO:0000313" key="2">
    <source>
        <dbReference type="Proteomes" id="UP000276133"/>
    </source>
</evidence>
<keyword evidence="2" id="KW-1185">Reference proteome</keyword>
<name>A0A3M7RNT1_BRAPC</name>
<protein>
    <submittedName>
        <fullName evidence="1">Uncharacterized protein</fullName>
    </submittedName>
</protein>
<organism evidence="1 2">
    <name type="scientific">Brachionus plicatilis</name>
    <name type="common">Marine rotifer</name>
    <name type="synonym">Brachionus muelleri</name>
    <dbReference type="NCBI Taxonomy" id="10195"/>
    <lineage>
        <taxon>Eukaryota</taxon>
        <taxon>Metazoa</taxon>
        <taxon>Spiralia</taxon>
        <taxon>Gnathifera</taxon>
        <taxon>Rotifera</taxon>
        <taxon>Eurotatoria</taxon>
        <taxon>Monogononta</taxon>
        <taxon>Pseudotrocha</taxon>
        <taxon>Ploima</taxon>
        <taxon>Brachionidae</taxon>
        <taxon>Brachionus</taxon>
    </lineage>
</organism>
<gene>
    <name evidence="1" type="ORF">BpHYR1_046058</name>
</gene>
<dbReference type="EMBL" id="REGN01003001">
    <property type="protein sequence ID" value="RNA24985.1"/>
    <property type="molecule type" value="Genomic_DNA"/>
</dbReference>
<dbReference type="Proteomes" id="UP000276133">
    <property type="component" value="Unassembled WGS sequence"/>
</dbReference>
<evidence type="ECO:0000313" key="1">
    <source>
        <dbReference type="EMBL" id="RNA24985.1"/>
    </source>
</evidence>
<accession>A0A3M7RNT1</accession>
<proteinExistence type="predicted"/>
<dbReference type="AlphaFoldDB" id="A0A3M7RNT1"/>
<reference evidence="1 2" key="1">
    <citation type="journal article" date="2018" name="Sci. Rep.">
        <title>Genomic signatures of local adaptation to the degree of environmental predictability in rotifers.</title>
        <authorList>
            <person name="Franch-Gras L."/>
            <person name="Hahn C."/>
            <person name="Garcia-Roger E.M."/>
            <person name="Carmona M.J."/>
            <person name="Serra M."/>
            <person name="Gomez A."/>
        </authorList>
    </citation>
    <scope>NUCLEOTIDE SEQUENCE [LARGE SCALE GENOMIC DNA]</scope>
    <source>
        <strain evidence="1">HYR1</strain>
    </source>
</reference>